<dbReference type="RefSeq" id="WP_378606272.1">
    <property type="nucleotide sequence ID" value="NZ_JBHSQN010000010.1"/>
</dbReference>
<dbReference type="Proteomes" id="UP001596223">
    <property type="component" value="Unassembled WGS sequence"/>
</dbReference>
<accession>A0ABW1JTV7</accession>
<keyword evidence="2" id="KW-1185">Reference proteome</keyword>
<dbReference type="Gene3D" id="2.130.10.10">
    <property type="entry name" value="YVTN repeat-like/Quinoprotein amine dehydrogenase"/>
    <property type="match status" value="1"/>
</dbReference>
<proteinExistence type="predicted"/>
<dbReference type="SUPFAM" id="SSF69322">
    <property type="entry name" value="Tricorn protease domain 2"/>
    <property type="match status" value="1"/>
</dbReference>
<dbReference type="EMBL" id="JBHSQN010000010">
    <property type="protein sequence ID" value="MFC6012540.1"/>
    <property type="molecule type" value="Genomic_DNA"/>
</dbReference>
<evidence type="ECO:0008006" key="3">
    <source>
        <dbReference type="Google" id="ProtNLM"/>
    </source>
</evidence>
<dbReference type="InterPro" id="IPR015943">
    <property type="entry name" value="WD40/YVTN_repeat-like_dom_sf"/>
</dbReference>
<protein>
    <recommendedName>
        <fullName evidence="3">PQQ-binding-like beta-propeller repeat protein</fullName>
    </recommendedName>
</protein>
<comment type="caution">
    <text evidence="1">The sequence shown here is derived from an EMBL/GenBank/DDBJ whole genome shotgun (WGS) entry which is preliminary data.</text>
</comment>
<sequence>MIPSSSSTTGADRCWQWPGKLSDGRIIAALDGVGLESWSPSGQRQWAVSDQIGGRDIVVAADERSAWTALIRPGRDEPQSVVRLSLDDGARLDHLNPGAPMSLVRCADGSAALAPEGSNNERSRLHIRRGTRIYFYDILHDEDAVGIDEHEIWLAVADPEATPTTRYPRAPKPADFTRVFPFSWEPGETHFAGPGVETVDGDLVYAGTVYHGQGLQPGGSFVVRRTRTGEPTWIFRTDHRATALDADEGTVYIGYDDGELVALELRSGTVLQRRHLTIDTIPVTPTALTVTATGRLLIGTEDGRILTCSNRPRVGVSTPGSS</sequence>
<reference evidence="2" key="1">
    <citation type="journal article" date="2019" name="Int. J. Syst. Evol. Microbiol.">
        <title>The Global Catalogue of Microorganisms (GCM) 10K type strain sequencing project: providing services to taxonomists for standard genome sequencing and annotation.</title>
        <authorList>
            <consortium name="The Broad Institute Genomics Platform"/>
            <consortium name="The Broad Institute Genome Sequencing Center for Infectious Disease"/>
            <person name="Wu L."/>
            <person name="Ma J."/>
        </authorList>
    </citation>
    <scope>NUCLEOTIDE SEQUENCE [LARGE SCALE GENOMIC DNA]</scope>
    <source>
        <strain evidence="2">CCUG 36956</strain>
    </source>
</reference>
<organism evidence="1 2">
    <name type="scientific">Nocardia lasii</name>
    <dbReference type="NCBI Taxonomy" id="1616107"/>
    <lineage>
        <taxon>Bacteria</taxon>
        <taxon>Bacillati</taxon>
        <taxon>Actinomycetota</taxon>
        <taxon>Actinomycetes</taxon>
        <taxon>Mycobacteriales</taxon>
        <taxon>Nocardiaceae</taxon>
        <taxon>Nocardia</taxon>
    </lineage>
</organism>
<gene>
    <name evidence="1" type="ORF">ACFP3H_15875</name>
</gene>
<evidence type="ECO:0000313" key="2">
    <source>
        <dbReference type="Proteomes" id="UP001596223"/>
    </source>
</evidence>
<name>A0ABW1JTV7_9NOCA</name>
<evidence type="ECO:0000313" key="1">
    <source>
        <dbReference type="EMBL" id="MFC6012540.1"/>
    </source>
</evidence>